<dbReference type="OrthoDB" id="5974730at2759"/>
<evidence type="ECO:0000256" key="10">
    <source>
        <dbReference type="ARBA" id="ARBA00023098"/>
    </source>
</evidence>
<proteinExistence type="inferred from homology"/>
<name>A0A9N9WVW3_9DIPT</name>
<dbReference type="AlphaFoldDB" id="A0A9N9WVW3"/>
<dbReference type="GO" id="GO:0005783">
    <property type="term" value="C:endoplasmic reticulum"/>
    <property type="evidence" value="ECO:0007669"/>
    <property type="project" value="UniProtKB-SubCell"/>
</dbReference>
<accession>A0A9N9WVW3</accession>
<dbReference type="EC" id="2.3.1.23" evidence="16"/>
<feature type="transmembrane region" description="Helical" evidence="19">
    <location>
        <begin position="391"/>
        <end position="415"/>
    </location>
</feature>
<evidence type="ECO:0000256" key="12">
    <source>
        <dbReference type="ARBA" id="ARBA00023209"/>
    </source>
</evidence>
<gene>
    <name evidence="20" type="ORF">CHIRRI_LOCUS10350</name>
</gene>
<dbReference type="EMBL" id="OU895879">
    <property type="protein sequence ID" value="CAG9807502.1"/>
    <property type="molecule type" value="Genomic_DNA"/>
</dbReference>
<reference evidence="20" key="1">
    <citation type="submission" date="2022-01" db="EMBL/GenBank/DDBJ databases">
        <authorList>
            <person name="King R."/>
        </authorList>
    </citation>
    <scope>NUCLEOTIDE SEQUENCE</scope>
</reference>
<feature type="transmembrane region" description="Helical" evidence="19">
    <location>
        <begin position="427"/>
        <end position="445"/>
    </location>
</feature>
<keyword evidence="8" id="KW-0256">Endoplasmic reticulum</keyword>
<keyword evidence="9 19" id="KW-1133">Transmembrane helix</keyword>
<dbReference type="GO" id="GO:0047184">
    <property type="term" value="F:1-acylglycerophosphocholine O-acyltransferase activity"/>
    <property type="evidence" value="ECO:0007669"/>
    <property type="project" value="UniProtKB-EC"/>
</dbReference>
<evidence type="ECO:0000256" key="18">
    <source>
        <dbReference type="ARBA" id="ARBA00039721"/>
    </source>
</evidence>
<reference evidence="20" key="2">
    <citation type="submission" date="2022-10" db="EMBL/GenBank/DDBJ databases">
        <authorList>
            <consortium name="ENA_rothamsted_submissions"/>
            <consortium name="culmorum"/>
            <person name="King R."/>
        </authorList>
    </citation>
    <scope>NUCLEOTIDE SEQUENCE</scope>
</reference>
<keyword evidence="11 19" id="KW-0472">Membrane</keyword>
<dbReference type="GO" id="GO:0016020">
    <property type="term" value="C:membrane"/>
    <property type="evidence" value="ECO:0007669"/>
    <property type="project" value="UniProtKB-SubCell"/>
</dbReference>
<dbReference type="Pfam" id="PF03062">
    <property type="entry name" value="MBOAT"/>
    <property type="match status" value="1"/>
</dbReference>
<sequence>MLSSLADAVGTSESALRLLISVLIAYPIVIFYRLFLHKNSNITRNETNLIFTVCGILICIFNYGYEVYHSLLSVTFTYIIINLLYKSKYLVPVSFIFHISYLLIGYYKTSTENYDICWTMCHCVMVLHLIGLTFDVSDSIKKPEVLGITDSRPYKIPSLVEVFGFAYFPPTVIIGPQFSFKRYLEFVDHKYDIGLQHFSFGLTRFLTGVLYLSIYQLLFMFIVPDNFFMTSEFDNKNLIYKLLLVGLWGRASLYKYISCWILSEGAAICAGLAFVSKDEKTGVEDWSGCSNIKLSVFENTYKFGDYVNSFNVQTNKWVLNYVYKRLKFLNNRSISHISALMFLAVWHGFHDGYYITFFLEFIIIHFEKEIEPMFKKNPKFVEFSKKFYVQVIIWLILKLYTFVIAGYCLIPFVFLSFYKWWAIYKKLYFFGFIVILPMPLYAEIVRKAVKIFFPYEKTADGVVESKNEPNNVKHDKVN</sequence>
<dbReference type="PANTHER" id="PTHR13906:SF14">
    <property type="entry name" value="LYSOPHOSPHOLIPID ACYLTRANSFERASE 5"/>
    <property type="match status" value="1"/>
</dbReference>
<feature type="transmembrane region" description="Helical" evidence="19">
    <location>
        <begin position="329"/>
        <end position="346"/>
    </location>
</feature>
<feature type="transmembrane region" description="Helical" evidence="19">
    <location>
        <begin position="156"/>
        <end position="180"/>
    </location>
</feature>
<comment type="similarity">
    <text evidence="4">Belongs to the membrane-bound acyltransferase family.</text>
</comment>
<evidence type="ECO:0000256" key="15">
    <source>
        <dbReference type="ARBA" id="ARBA00025707"/>
    </source>
</evidence>
<feature type="transmembrane region" description="Helical" evidence="19">
    <location>
        <begin position="85"/>
        <end position="104"/>
    </location>
</feature>
<feature type="transmembrane region" description="Helical" evidence="19">
    <location>
        <begin position="15"/>
        <end position="35"/>
    </location>
</feature>
<evidence type="ECO:0000256" key="4">
    <source>
        <dbReference type="ARBA" id="ARBA00010323"/>
    </source>
</evidence>
<keyword evidence="12" id="KW-0594">Phospholipid biosynthesis</keyword>
<dbReference type="Proteomes" id="UP001153620">
    <property type="component" value="Chromosome 3"/>
</dbReference>
<dbReference type="EC" id="2.3.1.n6" evidence="17"/>
<organism evidence="20 21">
    <name type="scientific">Chironomus riparius</name>
    <dbReference type="NCBI Taxonomy" id="315576"/>
    <lineage>
        <taxon>Eukaryota</taxon>
        <taxon>Metazoa</taxon>
        <taxon>Ecdysozoa</taxon>
        <taxon>Arthropoda</taxon>
        <taxon>Hexapoda</taxon>
        <taxon>Insecta</taxon>
        <taxon>Pterygota</taxon>
        <taxon>Neoptera</taxon>
        <taxon>Endopterygota</taxon>
        <taxon>Diptera</taxon>
        <taxon>Nematocera</taxon>
        <taxon>Chironomoidea</taxon>
        <taxon>Chironomidae</taxon>
        <taxon>Chironominae</taxon>
        <taxon>Chironomus</taxon>
    </lineage>
</organism>
<protein>
    <recommendedName>
        <fullName evidence="18">Lysophospholipid acyltransferase 5</fullName>
        <ecNumber evidence="16">2.3.1.23</ecNumber>
        <ecNumber evidence="17">2.3.1.n6</ecNumber>
    </recommendedName>
</protein>
<evidence type="ECO:0000256" key="17">
    <source>
        <dbReference type="ARBA" id="ARBA00038923"/>
    </source>
</evidence>
<evidence type="ECO:0000256" key="7">
    <source>
        <dbReference type="ARBA" id="ARBA00022692"/>
    </source>
</evidence>
<evidence type="ECO:0000256" key="8">
    <source>
        <dbReference type="ARBA" id="ARBA00022824"/>
    </source>
</evidence>
<dbReference type="InterPro" id="IPR004299">
    <property type="entry name" value="MBOAT_fam"/>
</dbReference>
<keyword evidence="21" id="KW-1185">Reference proteome</keyword>
<dbReference type="PANTHER" id="PTHR13906">
    <property type="entry name" value="PORCUPINE"/>
    <property type="match status" value="1"/>
</dbReference>
<dbReference type="GO" id="GO:0006656">
    <property type="term" value="P:phosphatidylcholine biosynthetic process"/>
    <property type="evidence" value="ECO:0007669"/>
    <property type="project" value="TreeGrafter"/>
</dbReference>
<dbReference type="InterPro" id="IPR049941">
    <property type="entry name" value="LPLAT_7/PORCN-like"/>
</dbReference>
<evidence type="ECO:0000313" key="20">
    <source>
        <dbReference type="EMBL" id="CAG9807502.1"/>
    </source>
</evidence>
<feature type="transmembrane region" description="Helical" evidence="19">
    <location>
        <begin position="47"/>
        <end position="65"/>
    </location>
</feature>
<keyword evidence="13" id="KW-1208">Phospholipid metabolism</keyword>
<comment type="pathway">
    <text evidence="15">Phospholipid metabolism.</text>
</comment>
<keyword evidence="7 19" id="KW-0812">Transmembrane</keyword>
<evidence type="ECO:0000256" key="5">
    <source>
        <dbReference type="ARBA" id="ARBA00022516"/>
    </source>
</evidence>
<evidence type="ECO:0000256" key="1">
    <source>
        <dbReference type="ARBA" id="ARBA00004141"/>
    </source>
</evidence>
<evidence type="ECO:0000256" key="19">
    <source>
        <dbReference type="SAM" id="Phobius"/>
    </source>
</evidence>
<dbReference type="GO" id="GO:0030258">
    <property type="term" value="P:lipid modification"/>
    <property type="evidence" value="ECO:0007669"/>
    <property type="project" value="TreeGrafter"/>
</dbReference>
<keyword evidence="5" id="KW-0444">Lipid biosynthesis</keyword>
<keyword evidence="14" id="KW-0012">Acyltransferase</keyword>
<keyword evidence="6" id="KW-0808">Transferase</keyword>
<evidence type="ECO:0000256" key="2">
    <source>
        <dbReference type="ARBA" id="ARBA00004240"/>
    </source>
</evidence>
<evidence type="ECO:0000256" key="13">
    <source>
        <dbReference type="ARBA" id="ARBA00023264"/>
    </source>
</evidence>
<evidence type="ECO:0000256" key="11">
    <source>
        <dbReference type="ARBA" id="ARBA00023136"/>
    </source>
</evidence>
<feature type="transmembrane region" description="Helical" evidence="19">
    <location>
        <begin position="201"/>
        <end position="223"/>
    </location>
</feature>
<evidence type="ECO:0000256" key="3">
    <source>
        <dbReference type="ARBA" id="ARBA00005074"/>
    </source>
</evidence>
<evidence type="ECO:0000256" key="16">
    <source>
        <dbReference type="ARBA" id="ARBA00026120"/>
    </source>
</evidence>
<comment type="subcellular location">
    <subcellularLocation>
        <location evidence="2">Endoplasmic reticulum</location>
    </subcellularLocation>
    <subcellularLocation>
        <location evidence="1">Membrane</location>
        <topology evidence="1">Multi-pass membrane protein</topology>
    </subcellularLocation>
</comment>
<keyword evidence="10" id="KW-0443">Lipid metabolism</keyword>
<dbReference type="GO" id="GO:0071617">
    <property type="term" value="F:lysophospholipid acyltransferase activity"/>
    <property type="evidence" value="ECO:0007669"/>
    <property type="project" value="TreeGrafter"/>
</dbReference>
<comment type="pathway">
    <text evidence="3">Lipid metabolism; phospholipid metabolism.</text>
</comment>
<evidence type="ECO:0000256" key="14">
    <source>
        <dbReference type="ARBA" id="ARBA00023315"/>
    </source>
</evidence>
<evidence type="ECO:0000313" key="21">
    <source>
        <dbReference type="Proteomes" id="UP001153620"/>
    </source>
</evidence>
<evidence type="ECO:0000256" key="9">
    <source>
        <dbReference type="ARBA" id="ARBA00022989"/>
    </source>
</evidence>
<evidence type="ECO:0000256" key="6">
    <source>
        <dbReference type="ARBA" id="ARBA00022679"/>
    </source>
</evidence>